<proteinExistence type="predicted"/>
<keyword evidence="2" id="KW-1185">Reference proteome</keyword>
<dbReference type="AlphaFoldDB" id="A0A4S4MNB9"/>
<protein>
    <submittedName>
        <fullName evidence="1">Uncharacterized protein</fullName>
    </submittedName>
</protein>
<sequence length="157" mass="17841">MGGVLNLKAHGLPDYGARTELSKKLTFSTNLDTERLATTSIVFIVTNNGTNSPFDNGQRPLVWKVLKLSRAFVNAQLIWNDDAILAMDPLWIESNRILMMLGTVAFVEKWKHTSKFNKFACKYLDEQVFTAYNATELPVTIFLGEYHDHRVKTHGFC</sequence>
<name>A0A4S4MNB9_9APHY</name>
<reference evidence="1 2" key="1">
    <citation type="submission" date="2019-02" db="EMBL/GenBank/DDBJ databases">
        <title>Genome sequencing of the rare red list fungi Antrodiella citrinella (Flaviporus citrinellus).</title>
        <authorList>
            <person name="Buettner E."/>
            <person name="Kellner H."/>
        </authorList>
    </citation>
    <scope>NUCLEOTIDE SEQUENCE [LARGE SCALE GENOMIC DNA]</scope>
    <source>
        <strain evidence="1 2">DSM 108506</strain>
    </source>
</reference>
<gene>
    <name evidence="1" type="ORF">EUX98_g6701</name>
</gene>
<evidence type="ECO:0000313" key="2">
    <source>
        <dbReference type="Proteomes" id="UP000308730"/>
    </source>
</evidence>
<evidence type="ECO:0000313" key="1">
    <source>
        <dbReference type="EMBL" id="THH27484.1"/>
    </source>
</evidence>
<organism evidence="1 2">
    <name type="scientific">Antrodiella citrinella</name>
    <dbReference type="NCBI Taxonomy" id="2447956"/>
    <lineage>
        <taxon>Eukaryota</taxon>
        <taxon>Fungi</taxon>
        <taxon>Dikarya</taxon>
        <taxon>Basidiomycota</taxon>
        <taxon>Agaricomycotina</taxon>
        <taxon>Agaricomycetes</taxon>
        <taxon>Polyporales</taxon>
        <taxon>Steccherinaceae</taxon>
        <taxon>Antrodiella</taxon>
    </lineage>
</organism>
<dbReference type="EMBL" id="SGPM01000248">
    <property type="protein sequence ID" value="THH27484.1"/>
    <property type="molecule type" value="Genomic_DNA"/>
</dbReference>
<dbReference type="Proteomes" id="UP000308730">
    <property type="component" value="Unassembled WGS sequence"/>
</dbReference>
<accession>A0A4S4MNB9</accession>
<comment type="caution">
    <text evidence="1">The sequence shown here is derived from an EMBL/GenBank/DDBJ whole genome shotgun (WGS) entry which is preliminary data.</text>
</comment>